<gene>
    <name evidence="2" type="ordered locus">Galf_1329</name>
</gene>
<dbReference type="PANTHER" id="PTHR43317">
    <property type="entry name" value="THERMOSPERMINE SYNTHASE ACAULIS5"/>
    <property type="match status" value="1"/>
</dbReference>
<sequence length="228" mass="25133">MIPFKLVDTAFEAGVALRLYQRGDEFSIRVDKAGELMNSRAHHSEEVLAEVACRMIANRQKPHLLVGGLGMGFTLAAVLSHTVPEARVTVAELIPAVVRWNREFIGQLAGAPLADARVHVMELDVGQVMRQGKNSFDAIMLDVDNGPSSFTHEDNDALYSLRGLKLIYDALKPGGVFTVWSASTDPAFTQRMIKTGFNVSEQRVGSHASKRGNRHNIWIGVRPDHFSI</sequence>
<dbReference type="Gene3D" id="3.40.50.150">
    <property type="entry name" value="Vaccinia Virus protein VP39"/>
    <property type="match status" value="1"/>
</dbReference>
<evidence type="ECO:0000313" key="3">
    <source>
        <dbReference type="Proteomes" id="UP000001235"/>
    </source>
</evidence>
<organism evidence="2 3">
    <name type="scientific">Gallionella capsiferriformans (strain ES-2)</name>
    <name type="common">Gallionella ferruginea capsiferriformans (strain ES-2)</name>
    <dbReference type="NCBI Taxonomy" id="395494"/>
    <lineage>
        <taxon>Bacteria</taxon>
        <taxon>Pseudomonadati</taxon>
        <taxon>Pseudomonadota</taxon>
        <taxon>Betaproteobacteria</taxon>
        <taxon>Nitrosomonadales</taxon>
        <taxon>Gallionellaceae</taxon>
        <taxon>Gallionella</taxon>
    </lineage>
</organism>
<dbReference type="AlphaFoldDB" id="D9SFQ8"/>
<dbReference type="GO" id="GO:0006596">
    <property type="term" value="P:polyamine biosynthetic process"/>
    <property type="evidence" value="ECO:0007669"/>
    <property type="project" value="UniProtKB-KW"/>
</dbReference>
<dbReference type="CDD" id="cd02440">
    <property type="entry name" value="AdoMet_MTases"/>
    <property type="match status" value="1"/>
</dbReference>
<dbReference type="Proteomes" id="UP000001235">
    <property type="component" value="Chromosome"/>
</dbReference>
<keyword evidence="1" id="KW-0620">Polyamine biosynthesis</keyword>
<dbReference type="Pfam" id="PF01564">
    <property type="entry name" value="Spermine_synth"/>
    <property type="match status" value="1"/>
</dbReference>
<dbReference type="STRING" id="395494.Galf_1329"/>
<reference evidence="2 3" key="1">
    <citation type="submission" date="2010-08" db="EMBL/GenBank/DDBJ databases">
        <title>Complete sequence of Gallionella capsiferriformans ES-2.</title>
        <authorList>
            <consortium name="US DOE Joint Genome Institute"/>
            <person name="Lucas S."/>
            <person name="Copeland A."/>
            <person name="Lapidus A."/>
            <person name="Cheng J.-F."/>
            <person name="Bruce D."/>
            <person name="Goodwin L."/>
            <person name="Pitluck S."/>
            <person name="Chertkov O."/>
            <person name="Davenport K.W."/>
            <person name="Detter J.C."/>
            <person name="Han C."/>
            <person name="Tapia R."/>
            <person name="Land M."/>
            <person name="Hauser L."/>
            <person name="Chang Y.-J."/>
            <person name="Jeffries C."/>
            <person name="Kyrpides N."/>
            <person name="Ivanova N."/>
            <person name="Mikhailova N."/>
            <person name="Shelobolina E.S."/>
            <person name="Picardal F."/>
            <person name="Roden E."/>
            <person name="Emerson D."/>
            <person name="Woyke T."/>
        </authorList>
    </citation>
    <scope>NUCLEOTIDE SEQUENCE [LARGE SCALE GENOMIC DNA]</scope>
    <source>
        <strain evidence="2 3">ES-2</strain>
    </source>
</reference>
<accession>D9SFQ8</accession>
<evidence type="ECO:0000313" key="2">
    <source>
        <dbReference type="EMBL" id="ADL55355.1"/>
    </source>
</evidence>
<keyword evidence="3" id="KW-1185">Reference proteome</keyword>
<proteinExistence type="predicted"/>
<dbReference type="OrthoDB" id="9793351at2"/>
<dbReference type="HOGENOM" id="CLU_101666_0_0_4"/>
<dbReference type="eggNOG" id="COG0421">
    <property type="taxonomic scope" value="Bacteria"/>
</dbReference>
<dbReference type="EMBL" id="CP002159">
    <property type="protein sequence ID" value="ADL55355.1"/>
    <property type="molecule type" value="Genomic_DNA"/>
</dbReference>
<dbReference type="SUPFAM" id="SSF53335">
    <property type="entry name" value="S-adenosyl-L-methionine-dependent methyltransferases"/>
    <property type="match status" value="1"/>
</dbReference>
<dbReference type="KEGG" id="gca:Galf_1329"/>
<protein>
    <submittedName>
        <fullName evidence="2">Spermine synthase</fullName>
    </submittedName>
</protein>
<evidence type="ECO:0000256" key="1">
    <source>
        <dbReference type="ARBA" id="ARBA00023115"/>
    </source>
</evidence>
<dbReference type="RefSeq" id="WP_013293294.1">
    <property type="nucleotide sequence ID" value="NC_014394.1"/>
</dbReference>
<dbReference type="InterPro" id="IPR029063">
    <property type="entry name" value="SAM-dependent_MTases_sf"/>
</dbReference>
<dbReference type="PANTHER" id="PTHR43317:SF3">
    <property type="entry name" value="BLR2883 PROTEIN"/>
    <property type="match status" value="1"/>
</dbReference>
<name>D9SFQ8_GALCS</name>